<organism evidence="1 2">
    <name type="scientific">Chaetomidium leptoderma</name>
    <dbReference type="NCBI Taxonomy" id="669021"/>
    <lineage>
        <taxon>Eukaryota</taxon>
        <taxon>Fungi</taxon>
        <taxon>Dikarya</taxon>
        <taxon>Ascomycota</taxon>
        <taxon>Pezizomycotina</taxon>
        <taxon>Sordariomycetes</taxon>
        <taxon>Sordariomycetidae</taxon>
        <taxon>Sordariales</taxon>
        <taxon>Chaetomiaceae</taxon>
        <taxon>Chaetomidium</taxon>
    </lineage>
</organism>
<dbReference type="EMBL" id="MU857365">
    <property type="protein sequence ID" value="KAK4148475.1"/>
    <property type="molecule type" value="Genomic_DNA"/>
</dbReference>
<dbReference type="InterPro" id="IPR011990">
    <property type="entry name" value="TPR-like_helical_dom_sf"/>
</dbReference>
<sequence length="194" mass="21662">MSRDKGRLNNLGNKLESRYERTGAMADLEEAIGVARQAVAATPDDHPNRAVCLNNLGTQLGRRYERTGAMADLEEAIGVARQAVAATPDNYPDRAVYRYKRTRAMADLDNASVPFRRVQAAVRYIKLLAVRGNISIAAQLGQDVIHLLPALNTKLLDQEGRAIILIWNYLDIARWYEGLRDEVNAPLRSLEYNA</sequence>
<dbReference type="Pfam" id="PF13374">
    <property type="entry name" value="TPR_10"/>
    <property type="match status" value="2"/>
</dbReference>
<dbReference type="AlphaFoldDB" id="A0AAN6ZQW7"/>
<protein>
    <recommendedName>
        <fullName evidence="3">Tetratricopeptide repeat protein</fullName>
    </recommendedName>
</protein>
<proteinExistence type="predicted"/>
<evidence type="ECO:0008006" key="3">
    <source>
        <dbReference type="Google" id="ProtNLM"/>
    </source>
</evidence>
<comment type="caution">
    <text evidence="1">The sequence shown here is derived from an EMBL/GenBank/DDBJ whole genome shotgun (WGS) entry which is preliminary data.</text>
</comment>
<evidence type="ECO:0000313" key="1">
    <source>
        <dbReference type="EMBL" id="KAK4148475.1"/>
    </source>
</evidence>
<reference evidence="1" key="1">
    <citation type="journal article" date="2023" name="Mol. Phylogenet. Evol.">
        <title>Genome-scale phylogeny and comparative genomics of the fungal order Sordariales.</title>
        <authorList>
            <person name="Hensen N."/>
            <person name="Bonometti L."/>
            <person name="Westerberg I."/>
            <person name="Brannstrom I.O."/>
            <person name="Guillou S."/>
            <person name="Cros-Aarteil S."/>
            <person name="Calhoun S."/>
            <person name="Haridas S."/>
            <person name="Kuo A."/>
            <person name="Mondo S."/>
            <person name="Pangilinan J."/>
            <person name="Riley R."/>
            <person name="LaButti K."/>
            <person name="Andreopoulos B."/>
            <person name="Lipzen A."/>
            <person name="Chen C."/>
            <person name="Yan M."/>
            <person name="Daum C."/>
            <person name="Ng V."/>
            <person name="Clum A."/>
            <person name="Steindorff A."/>
            <person name="Ohm R.A."/>
            <person name="Martin F."/>
            <person name="Silar P."/>
            <person name="Natvig D.O."/>
            <person name="Lalanne C."/>
            <person name="Gautier V."/>
            <person name="Ament-Velasquez S.L."/>
            <person name="Kruys A."/>
            <person name="Hutchinson M.I."/>
            <person name="Powell A.J."/>
            <person name="Barry K."/>
            <person name="Miller A.N."/>
            <person name="Grigoriev I.V."/>
            <person name="Debuchy R."/>
            <person name="Gladieux P."/>
            <person name="Hiltunen Thoren M."/>
            <person name="Johannesson H."/>
        </authorList>
    </citation>
    <scope>NUCLEOTIDE SEQUENCE</scope>
    <source>
        <strain evidence="1">CBS 538.74</strain>
    </source>
</reference>
<dbReference type="Gene3D" id="1.25.40.10">
    <property type="entry name" value="Tetratricopeptide repeat domain"/>
    <property type="match status" value="1"/>
</dbReference>
<dbReference type="SUPFAM" id="SSF48452">
    <property type="entry name" value="TPR-like"/>
    <property type="match status" value="1"/>
</dbReference>
<gene>
    <name evidence="1" type="ORF">C8A00DRAFT_47666</name>
</gene>
<evidence type="ECO:0000313" key="2">
    <source>
        <dbReference type="Proteomes" id="UP001302745"/>
    </source>
</evidence>
<dbReference type="Proteomes" id="UP001302745">
    <property type="component" value="Unassembled WGS sequence"/>
</dbReference>
<accession>A0AAN6ZQW7</accession>
<reference evidence="1" key="2">
    <citation type="submission" date="2023-05" db="EMBL/GenBank/DDBJ databases">
        <authorList>
            <consortium name="Lawrence Berkeley National Laboratory"/>
            <person name="Steindorff A."/>
            <person name="Hensen N."/>
            <person name="Bonometti L."/>
            <person name="Westerberg I."/>
            <person name="Brannstrom I.O."/>
            <person name="Guillou S."/>
            <person name="Cros-Aarteil S."/>
            <person name="Calhoun S."/>
            <person name="Haridas S."/>
            <person name="Kuo A."/>
            <person name="Mondo S."/>
            <person name="Pangilinan J."/>
            <person name="Riley R."/>
            <person name="Labutti K."/>
            <person name="Andreopoulos B."/>
            <person name="Lipzen A."/>
            <person name="Chen C."/>
            <person name="Yanf M."/>
            <person name="Daum C."/>
            <person name="Ng V."/>
            <person name="Clum A."/>
            <person name="Ohm R."/>
            <person name="Martin F."/>
            <person name="Silar P."/>
            <person name="Natvig D."/>
            <person name="Lalanne C."/>
            <person name="Gautier V."/>
            <person name="Ament-Velasquez S.L."/>
            <person name="Kruys A."/>
            <person name="Hutchinson M.I."/>
            <person name="Powell A.J."/>
            <person name="Barry K."/>
            <person name="Miller A.N."/>
            <person name="Grigoriev I.V."/>
            <person name="Debuchy R."/>
            <person name="Gladieux P."/>
            <person name="Thoren M.H."/>
            <person name="Johannesson H."/>
        </authorList>
    </citation>
    <scope>NUCLEOTIDE SEQUENCE</scope>
    <source>
        <strain evidence="1">CBS 538.74</strain>
    </source>
</reference>
<name>A0AAN6ZQW7_9PEZI</name>
<keyword evidence="2" id="KW-1185">Reference proteome</keyword>